<keyword evidence="2" id="KW-1185">Reference proteome</keyword>
<dbReference type="OrthoDB" id="6225685at2"/>
<comment type="caution">
    <text evidence="1">The sequence shown here is derived from an EMBL/GenBank/DDBJ whole genome shotgun (WGS) entry which is preliminary data.</text>
</comment>
<dbReference type="AlphaFoldDB" id="A0A2S8AEQ8"/>
<dbReference type="EMBL" id="PSZM01000025">
    <property type="protein sequence ID" value="PQL94099.1"/>
    <property type="molecule type" value="Genomic_DNA"/>
</dbReference>
<evidence type="ECO:0000313" key="1">
    <source>
        <dbReference type="EMBL" id="PQL94099.1"/>
    </source>
</evidence>
<dbReference type="Proteomes" id="UP000238042">
    <property type="component" value="Unassembled WGS sequence"/>
</dbReference>
<dbReference type="RefSeq" id="WP_105246197.1">
    <property type="nucleotide sequence ID" value="NZ_PSZM01000025.1"/>
</dbReference>
<name>A0A2S8AEQ8_9FLAO</name>
<protein>
    <submittedName>
        <fullName evidence="1">Uncharacterized protein</fullName>
    </submittedName>
</protein>
<proteinExistence type="predicted"/>
<accession>A0A2S8AEQ8</accession>
<evidence type="ECO:0000313" key="2">
    <source>
        <dbReference type="Proteomes" id="UP000238042"/>
    </source>
</evidence>
<sequence length="71" mass="8187">MIEVAKKRMVCFRRINKNYYKAASIASRRLSGGIFSYITRGNFWMGVRQGIITSGLNHLAHDALTKPDIWR</sequence>
<gene>
    <name evidence="1" type="ORF">C4S77_03860</name>
</gene>
<organism evidence="1 2">
    <name type="scientific">Apibacter adventoris</name>
    <dbReference type="NCBI Taxonomy" id="1679466"/>
    <lineage>
        <taxon>Bacteria</taxon>
        <taxon>Pseudomonadati</taxon>
        <taxon>Bacteroidota</taxon>
        <taxon>Flavobacteriia</taxon>
        <taxon>Flavobacteriales</taxon>
        <taxon>Weeksellaceae</taxon>
        <taxon>Apibacter</taxon>
    </lineage>
</organism>
<reference evidence="1 2" key="1">
    <citation type="submission" date="2018-02" db="EMBL/GenBank/DDBJ databases">
        <title>Genome sequences of Apibacter spp., gut symbionts of Asian honey bees.</title>
        <authorList>
            <person name="Kwong W.K."/>
            <person name="Steele M.I."/>
            <person name="Moran N.A."/>
        </authorList>
    </citation>
    <scope>NUCLEOTIDE SEQUENCE [LARGE SCALE GENOMIC DNA]</scope>
    <source>
        <strain evidence="2">wkB301</strain>
    </source>
</reference>